<evidence type="ECO:0000256" key="2">
    <source>
        <dbReference type="ARBA" id="ARBA00008053"/>
    </source>
</evidence>
<keyword evidence="3" id="KW-0812">Transmembrane</keyword>
<dbReference type="Pfam" id="PF04286">
    <property type="entry name" value="DUF445"/>
    <property type="match status" value="2"/>
</dbReference>
<evidence type="ECO:0000256" key="3">
    <source>
        <dbReference type="ARBA" id="ARBA00022692"/>
    </source>
</evidence>
<dbReference type="OrthoDB" id="9787430at2"/>
<dbReference type="PANTHER" id="PTHR35791">
    <property type="entry name" value="UPF0754 MEMBRANE PROTEIN YHEB"/>
    <property type="match status" value="1"/>
</dbReference>
<sequence>MKYVVGAIIGAVIGYLTNWLAIKMLFRPHEEKRIFGIKVPFTPGLIPKEQKRIAASVGSAVGEYLLTEETIINNLRSDKVQEHIRTSLKRKVNDICESKRTIGDSFSFILKDNYEKVAEFIKGKIVANVEKELHKPEIQNKILEVSEEHVKRFLEKNPKELEEKLDINITDIIRDKAMKLLKVEDTKSKLQEKVATALQQLESENITLRQLCSEEIISYAKMYASNNKEKISSYIQEVLKEPWAQEKLRSAVNDAIGSNVNPLVAMFINSETIFYKVTGFLDSYLQEEEKQDDIVIILEKVIDHIGDMTISEILNGEEGISKVSRSLSRIIENDTIISMIVDGISEFIDKDKSFDEIINEINSDYYSKVRKLINEKITNILYSCDTINMISNAINKIANNILNLRLKDILASKKEYIESSAVDVCQEFINEFIHNEGKNIIEILDVSSIVEEEINKFPVDMGEKIIIGIARKELSAITWLGGLLGGLIGILSPVISTLL</sequence>
<evidence type="ECO:0000313" key="6">
    <source>
        <dbReference type="EMBL" id="SFF80775.1"/>
    </source>
</evidence>
<keyword evidence="7" id="KW-1185">Reference proteome</keyword>
<evidence type="ECO:0000313" key="7">
    <source>
        <dbReference type="Proteomes" id="UP000182135"/>
    </source>
</evidence>
<dbReference type="STRING" id="1529.SAMN04487885_11128"/>
<keyword evidence="4" id="KW-1133">Transmembrane helix</keyword>
<dbReference type="Proteomes" id="UP000182135">
    <property type="component" value="Unassembled WGS sequence"/>
</dbReference>
<dbReference type="PANTHER" id="PTHR35791:SF1">
    <property type="entry name" value="UPF0754 MEMBRANE PROTEIN YHEB"/>
    <property type="match status" value="1"/>
</dbReference>
<protein>
    <submittedName>
        <fullName evidence="6">Uncharacterized membrane protein YheB, UPF0754 family</fullName>
    </submittedName>
</protein>
<proteinExistence type="inferred from homology"/>
<comment type="subcellular location">
    <subcellularLocation>
        <location evidence="1">Endomembrane system</location>
    </subcellularLocation>
</comment>
<dbReference type="RefSeq" id="WP_074845391.1">
    <property type="nucleotide sequence ID" value="NZ_FOOE01000011.1"/>
</dbReference>
<name>A0A1I2LNC2_9CLOT</name>
<gene>
    <name evidence="6" type="ORF">SAMN04487885_11128</name>
</gene>
<evidence type="ECO:0000256" key="5">
    <source>
        <dbReference type="ARBA" id="ARBA00023136"/>
    </source>
</evidence>
<dbReference type="eggNOG" id="COG4399">
    <property type="taxonomic scope" value="Bacteria"/>
</dbReference>
<dbReference type="EMBL" id="FOOE01000011">
    <property type="protein sequence ID" value="SFF80775.1"/>
    <property type="molecule type" value="Genomic_DNA"/>
</dbReference>
<comment type="similarity">
    <text evidence="2">Belongs to the UPF0754 family.</text>
</comment>
<dbReference type="AlphaFoldDB" id="A0A1I2LNC2"/>
<dbReference type="InterPro" id="IPR007383">
    <property type="entry name" value="DUF445"/>
</dbReference>
<organism evidence="6 7">
    <name type="scientific">Clostridium cadaveris</name>
    <dbReference type="NCBI Taxonomy" id="1529"/>
    <lineage>
        <taxon>Bacteria</taxon>
        <taxon>Bacillati</taxon>
        <taxon>Bacillota</taxon>
        <taxon>Clostridia</taxon>
        <taxon>Eubacteriales</taxon>
        <taxon>Clostridiaceae</taxon>
        <taxon>Clostridium</taxon>
    </lineage>
</organism>
<dbReference type="GO" id="GO:0012505">
    <property type="term" value="C:endomembrane system"/>
    <property type="evidence" value="ECO:0007669"/>
    <property type="project" value="UniProtKB-SubCell"/>
</dbReference>
<reference evidence="6 7" key="1">
    <citation type="submission" date="2016-10" db="EMBL/GenBank/DDBJ databases">
        <authorList>
            <person name="de Groot N.N."/>
        </authorList>
    </citation>
    <scope>NUCLEOTIDE SEQUENCE [LARGE SCALE GENOMIC DNA]</scope>
    <source>
        <strain evidence="6 7">NLAE-zl-G419</strain>
    </source>
</reference>
<evidence type="ECO:0000256" key="1">
    <source>
        <dbReference type="ARBA" id="ARBA00004308"/>
    </source>
</evidence>
<accession>A0A1I2LNC2</accession>
<evidence type="ECO:0000256" key="4">
    <source>
        <dbReference type="ARBA" id="ARBA00022989"/>
    </source>
</evidence>
<keyword evidence="5" id="KW-0472">Membrane</keyword>